<dbReference type="EMBL" id="CP037901">
    <property type="protein sequence ID" value="QBP12460.1"/>
    <property type="molecule type" value="Genomic_DNA"/>
</dbReference>
<name>A0A2L0X387_9BURK</name>
<dbReference type="AlphaFoldDB" id="A0A2L0X387"/>
<organism evidence="1 2">
    <name type="scientific">Cupriavidus metallidurans</name>
    <dbReference type="NCBI Taxonomy" id="119219"/>
    <lineage>
        <taxon>Bacteria</taxon>
        <taxon>Pseudomonadati</taxon>
        <taxon>Pseudomonadota</taxon>
        <taxon>Betaproteobacteria</taxon>
        <taxon>Burkholderiales</taxon>
        <taxon>Burkholderiaceae</taxon>
        <taxon>Cupriavidus</taxon>
    </lineage>
</organism>
<sequence length="185" mass="19490">MNLAAILVSASVAASVAVSSTPVERQLLAISPHDFAQQFNAVAHDSGAKMVLPDFHAKPGWHRAKTSEGISVMVRGAPTGYAIDEVIVVCQTGEQCLQTISTAAQAIDSTIDQTLLQYFVAARIAEQIGEVALVISGLVYLVVSPDDQDYVALVIRPYLPQQELTAKTQAALQPAALPPPGALAM</sequence>
<evidence type="ECO:0000313" key="1">
    <source>
        <dbReference type="EMBL" id="QBP12460.1"/>
    </source>
</evidence>
<reference evidence="1 2" key="1">
    <citation type="submission" date="2019-03" db="EMBL/GenBank/DDBJ databases">
        <title>Comparative insights into the high quality Complete genome sequence of highly metal resistant Cupriavidus metallidurans strain BS1 isolated from a gold-copper mine.</title>
        <authorList>
            <person name="Mazhar H.S."/>
            <person name="Rensing C."/>
        </authorList>
    </citation>
    <scope>NUCLEOTIDE SEQUENCE [LARGE SCALE GENOMIC DNA]</scope>
    <source>
        <strain evidence="1 2">BS1</strain>
    </source>
</reference>
<gene>
    <name evidence="1" type="ORF">DDF84_022260</name>
</gene>
<evidence type="ECO:0000313" key="2">
    <source>
        <dbReference type="Proteomes" id="UP000253772"/>
    </source>
</evidence>
<dbReference type="Proteomes" id="UP000253772">
    <property type="component" value="Chromosome c2"/>
</dbReference>
<protein>
    <submittedName>
        <fullName evidence="1">Malto-oligosyltrehalose synthase</fullName>
    </submittedName>
</protein>
<dbReference type="GeneID" id="60825982"/>
<dbReference type="OrthoDB" id="8964106at2"/>
<accession>A0A2L0X387</accession>
<dbReference type="RefSeq" id="WP_008649555.1">
    <property type="nucleotide sequence ID" value="NZ_CP026544.1"/>
</dbReference>
<proteinExistence type="predicted"/>